<organism evidence="1 2">
    <name type="scientific">Flavobacterium album</name>
    <dbReference type="NCBI Taxonomy" id="2175091"/>
    <lineage>
        <taxon>Bacteria</taxon>
        <taxon>Pseudomonadati</taxon>
        <taxon>Bacteroidota</taxon>
        <taxon>Flavobacteriia</taxon>
        <taxon>Flavobacteriales</taxon>
        <taxon>Flavobacteriaceae</taxon>
        <taxon>Flavobacterium</taxon>
    </lineage>
</organism>
<reference evidence="1 2" key="1">
    <citation type="submission" date="2018-04" db="EMBL/GenBank/DDBJ databases">
        <title>Genome sequencing of Flavobacterium sp. HYN0059.</title>
        <authorList>
            <person name="Yi H."/>
            <person name="Baek C."/>
        </authorList>
    </citation>
    <scope>NUCLEOTIDE SEQUENCE [LARGE SCALE GENOMIC DNA]</scope>
    <source>
        <strain evidence="1 2">HYN0059</strain>
    </source>
</reference>
<dbReference type="OrthoDB" id="1494966at2"/>
<dbReference type="RefSeq" id="WP_108779050.1">
    <property type="nucleotide sequence ID" value="NZ_CP029186.1"/>
</dbReference>
<dbReference type="KEGG" id="falb:HYN59_14960"/>
<proteinExistence type="predicted"/>
<dbReference type="Proteomes" id="UP000244929">
    <property type="component" value="Chromosome"/>
</dbReference>
<gene>
    <name evidence="1" type="ORF">HYN59_14960</name>
</gene>
<protein>
    <submittedName>
        <fullName evidence="1">Uncharacterized protein</fullName>
    </submittedName>
</protein>
<sequence length="217" mass="25082">MIERSLVTWTLDKIRTHDDVSSAEIIEDDLILIKRLSGIEIKVGTFSFSELNLANVSGIVNRYKVDFLLNVKSEAIYKGEIYNFLDDRKISFGSLSDLYRVISQNENWPYLHRDVKFVLRGLQQHSKVFKVERLDNKRLNILRNRNLSSVIIVATNDYEVNAESIRKLKDDFNGFDAILASNPIGRITSQAYSVASMLNVPLYTWSELYSELNKPWK</sequence>
<dbReference type="AlphaFoldDB" id="A0A2S1R124"/>
<dbReference type="EMBL" id="CP029186">
    <property type="protein sequence ID" value="AWH86327.1"/>
    <property type="molecule type" value="Genomic_DNA"/>
</dbReference>
<keyword evidence="2" id="KW-1185">Reference proteome</keyword>
<evidence type="ECO:0000313" key="2">
    <source>
        <dbReference type="Proteomes" id="UP000244929"/>
    </source>
</evidence>
<evidence type="ECO:0000313" key="1">
    <source>
        <dbReference type="EMBL" id="AWH86327.1"/>
    </source>
</evidence>
<name>A0A2S1R124_9FLAO</name>
<accession>A0A2S1R124</accession>